<organism evidence="1 2">
    <name type="scientific">Calycomorphotria hydatis</name>
    <dbReference type="NCBI Taxonomy" id="2528027"/>
    <lineage>
        <taxon>Bacteria</taxon>
        <taxon>Pseudomonadati</taxon>
        <taxon>Planctomycetota</taxon>
        <taxon>Planctomycetia</taxon>
        <taxon>Planctomycetales</taxon>
        <taxon>Planctomycetaceae</taxon>
        <taxon>Calycomorphotria</taxon>
    </lineage>
</organism>
<dbReference type="Proteomes" id="UP000319976">
    <property type="component" value="Chromosome"/>
</dbReference>
<accession>A0A517TF69</accession>
<name>A0A517TF69_9PLAN</name>
<gene>
    <name evidence="1" type="ORF">V22_42910</name>
</gene>
<dbReference type="RefSeq" id="WP_145266628.1">
    <property type="nucleotide sequence ID" value="NZ_CP036316.1"/>
</dbReference>
<proteinExistence type="predicted"/>
<protein>
    <recommendedName>
        <fullName evidence="3">WD40-like Beta Propeller Repeat protein</fullName>
    </recommendedName>
</protein>
<dbReference type="EMBL" id="CP036316">
    <property type="protein sequence ID" value="QDT67019.1"/>
    <property type="molecule type" value="Genomic_DNA"/>
</dbReference>
<sequence>MQKWYSEQRRETEEAFTKADAKANDREIHLSPLGRYSLEVTPYTTGPNCWGYSKGVVQHDQGSGVIAEIKRNFGTFPFSWKENHPNGHDYLIAGEDYQGQTIIELDTGRRIDAVPDSAEQGRGFCWAAHYPSPDGKHLFVDGCYWACPYELILLDFSKPMEPPYQELMRWPVWDVEGFQPDGSFIWSFNTEFRRSDGKRVDQMTEEEVDAFEADENYNELIGDVSVRMRWNPDGTTEVLSETIKE</sequence>
<dbReference type="OrthoDB" id="1550463at2"/>
<dbReference type="KEGG" id="chya:V22_42910"/>
<reference evidence="1 2" key="1">
    <citation type="submission" date="2019-02" db="EMBL/GenBank/DDBJ databases">
        <title>Deep-cultivation of Planctomycetes and their phenomic and genomic characterization uncovers novel biology.</title>
        <authorList>
            <person name="Wiegand S."/>
            <person name="Jogler M."/>
            <person name="Boedeker C."/>
            <person name="Pinto D."/>
            <person name="Vollmers J."/>
            <person name="Rivas-Marin E."/>
            <person name="Kohn T."/>
            <person name="Peeters S.H."/>
            <person name="Heuer A."/>
            <person name="Rast P."/>
            <person name="Oberbeckmann S."/>
            <person name="Bunk B."/>
            <person name="Jeske O."/>
            <person name="Meyerdierks A."/>
            <person name="Storesund J.E."/>
            <person name="Kallscheuer N."/>
            <person name="Luecker S."/>
            <person name="Lage O.M."/>
            <person name="Pohl T."/>
            <person name="Merkel B.J."/>
            <person name="Hornburger P."/>
            <person name="Mueller R.-W."/>
            <person name="Bruemmer F."/>
            <person name="Labrenz M."/>
            <person name="Spormann A.M."/>
            <person name="Op den Camp H."/>
            <person name="Overmann J."/>
            <person name="Amann R."/>
            <person name="Jetten M.S.M."/>
            <person name="Mascher T."/>
            <person name="Medema M.H."/>
            <person name="Devos D.P."/>
            <person name="Kaster A.-K."/>
            <person name="Ovreas L."/>
            <person name="Rohde M."/>
            <person name="Galperin M.Y."/>
            <person name="Jogler C."/>
        </authorList>
    </citation>
    <scope>NUCLEOTIDE SEQUENCE [LARGE SCALE GENOMIC DNA]</scope>
    <source>
        <strain evidence="1 2">V22</strain>
    </source>
</reference>
<dbReference type="AlphaFoldDB" id="A0A517TF69"/>
<evidence type="ECO:0008006" key="3">
    <source>
        <dbReference type="Google" id="ProtNLM"/>
    </source>
</evidence>
<evidence type="ECO:0000313" key="2">
    <source>
        <dbReference type="Proteomes" id="UP000319976"/>
    </source>
</evidence>
<evidence type="ECO:0000313" key="1">
    <source>
        <dbReference type="EMBL" id="QDT67019.1"/>
    </source>
</evidence>
<keyword evidence="2" id="KW-1185">Reference proteome</keyword>